<keyword evidence="1" id="KW-0808">Transferase</keyword>
<dbReference type="EMBL" id="RAWI01001159">
    <property type="protein sequence ID" value="RKH79473.1"/>
    <property type="molecule type" value="Genomic_DNA"/>
</dbReference>
<evidence type="ECO:0000313" key="2">
    <source>
        <dbReference type="Proteomes" id="UP000278907"/>
    </source>
</evidence>
<comment type="caution">
    <text evidence="1">The sequence shown here is derived from an EMBL/GenBank/DDBJ whole genome shotgun (WGS) entry which is preliminary data.</text>
</comment>
<accession>A0ABX9Q267</accession>
<feature type="non-terminal residue" evidence="1">
    <location>
        <position position="46"/>
    </location>
</feature>
<organism evidence="1 2">
    <name type="scientific">Corallococcus praedator</name>
    <dbReference type="NCBI Taxonomy" id="2316724"/>
    <lineage>
        <taxon>Bacteria</taxon>
        <taxon>Pseudomonadati</taxon>
        <taxon>Myxococcota</taxon>
        <taxon>Myxococcia</taxon>
        <taxon>Myxococcales</taxon>
        <taxon>Cystobacterineae</taxon>
        <taxon>Myxococcaceae</taxon>
        <taxon>Corallococcus</taxon>
    </lineage>
</organism>
<keyword evidence="2" id="KW-1185">Reference proteome</keyword>
<sequence>MTSMWGSPLRDRWGRGTRRDPEQARFLTLASLRWVLRHRAWTPWYL</sequence>
<evidence type="ECO:0000313" key="1">
    <source>
        <dbReference type="EMBL" id="RKH79473.1"/>
    </source>
</evidence>
<dbReference type="GO" id="GO:0016746">
    <property type="term" value="F:acyltransferase activity"/>
    <property type="evidence" value="ECO:0007669"/>
    <property type="project" value="UniProtKB-KW"/>
</dbReference>
<gene>
    <name evidence="1" type="ORF">D7Y13_43545</name>
</gene>
<protein>
    <submittedName>
        <fullName evidence="1">Acyltransferase</fullName>
    </submittedName>
</protein>
<dbReference type="Proteomes" id="UP000278907">
    <property type="component" value="Unassembled WGS sequence"/>
</dbReference>
<proteinExistence type="predicted"/>
<name>A0ABX9Q267_9BACT</name>
<reference evidence="1 2" key="1">
    <citation type="submission" date="2018-09" db="EMBL/GenBank/DDBJ databases">
        <authorList>
            <person name="Livingstone P.G."/>
            <person name="Whitworth D.E."/>
        </authorList>
    </citation>
    <scope>NUCLEOTIDE SEQUENCE [LARGE SCALE GENOMIC DNA]</scope>
    <source>
        <strain evidence="1 2">CA031B</strain>
    </source>
</reference>
<keyword evidence="1" id="KW-0012">Acyltransferase</keyword>